<evidence type="ECO:0000313" key="3">
    <source>
        <dbReference type="Proteomes" id="UP000224634"/>
    </source>
</evidence>
<reference evidence="2 3" key="1">
    <citation type="submission" date="2017-10" db="EMBL/GenBank/DDBJ databases">
        <title>Comparative genomics in systemic dimorphic fungi from Ajellomycetaceae.</title>
        <authorList>
            <person name="Munoz J.F."/>
            <person name="Mcewen J.G."/>
            <person name="Clay O.K."/>
            <person name="Cuomo C.A."/>
        </authorList>
    </citation>
    <scope>NUCLEOTIDE SEQUENCE [LARGE SCALE GENOMIC DNA]</scope>
    <source>
        <strain evidence="2 3">UAMH7299</strain>
    </source>
</reference>
<accession>A0A2B7WR64</accession>
<keyword evidence="1" id="KW-0472">Membrane</keyword>
<evidence type="ECO:0000313" key="2">
    <source>
        <dbReference type="EMBL" id="PGG99134.1"/>
    </source>
</evidence>
<organism evidence="2 3">
    <name type="scientific">Polytolypa hystricis (strain UAMH7299)</name>
    <dbReference type="NCBI Taxonomy" id="1447883"/>
    <lineage>
        <taxon>Eukaryota</taxon>
        <taxon>Fungi</taxon>
        <taxon>Dikarya</taxon>
        <taxon>Ascomycota</taxon>
        <taxon>Pezizomycotina</taxon>
        <taxon>Eurotiomycetes</taxon>
        <taxon>Eurotiomycetidae</taxon>
        <taxon>Onygenales</taxon>
        <taxon>Onygenales incertae sedis</taxon>
        <taxon>Polytolypa</taxon>
    </lineage>
</organism>
<keyword evidence="3" id="KW-1185">Reference proteome</keyword>
<protein>
    <submittedName>
        <fullName evidence="2">Uncharacterized protein</fullName>
    </submittedName>
</protein>
<keyword evidence="1" id="KW-0812">Transmembrane</keyword>
<gene>
    <name evidence="2" type="ORF">AJ80_09398</name>
</gene>
<comment type="caution">
    <text evidence="2">The sequence shown here is derived from an EMBL/GenBank/DDBJ whole genome shotgun (WGS) entry which is preliminary data.</text>
</comment>
<name>A0A2B7WR64_POLH7</name>
<keyword evidence="1" id="KW-1133">Transmembrane helix</keyword>
<dbReference type="Proteomes" id="UP000224634">
    <property type="component" value="Unassembled WGS sequence"/>
</dbReference>
<sequence>MLCNHKNHNNSILNPDFTPSDFVCKKLRQQKEYTPRVITIPELDIFIADPEVVSKGSAKATTAAGQAHSEAPSALRAVQTSVNDTVPRNFSLGIGAGVDHSTKIRIFEKALATITVSTIRGFLILGLVMVPILALLLARPMSKLKMTHHVRGIQIPLVGIPASSPLDLTEAVSAGITWEAYVVLLS</sequence>
<dbReference type="EMBL" id="PDNA01000277">
    <property type="protein sequence ID" value="PGG99134.1"/>
    <property type="molecule type" value="Genomic_DNA"/>
</dbReference>
<proteinExistence type="predicted"/>
<evidence type="ECO:0000256" key="1">
    <source>
        <dbReference type="SAM" id="Phobius"/>
    </source>
</evidence>
<feature type="transmembrane region" description="Helical" evidence="1">
    <location>
        <begin position="119"/>
        <end position="138"/>
    </location>
</feature>
<dbReference type="AlphaFoldDB" id="A0A2B7WR64"/>